<dbReference type="GO" id="GO:0005634">
    <property type="term" value="C:nucleus"/>
    <property type="evidence" value="ECO:0007669"/>
    <property type="project" value="UniProtKB-SubCell"/>
</dbReference>
<evidence type="ECO:0000256" key="3">
    <source>
        <dbReference type="ARBA" id="ARBA00022771"/>
    </source>
</evidence>
<dbReference type="InterPro" id="IPR007527">
    <property type="entry name" value="Znf_SWIM"/>
</dbReference>
<comment type="similarity">
    <text evidence="1 6">Belongs to the FHY3/FAR1 family.</text>
</comment>
<evidence type="ECO:0000256" key="4">
    <source>
        <dbReference type="ARBA" id="ARBA00022833"/>
    </source>
</evidence>
<dbReference type="OMA" id="MANTICF"/>
<organism evidence="10 11">
    <name type="scientific">Quercus lobata</name>
    <name type="common">Valley oak</name>
    <dbReference type="NCBI Taxonomy" id="97700"/>
    <lineage>
        <taxon>Eukaryota</taxon>
        <taxon>Viridiplantae</taxon>
        <taxon>Streptophyta</taxon>
        <taxon>Embryophyta</taxon>
        <taxon>Tracheophyta</taxon>
        <taxon>Spermatophyta</taxon>
        <taxon>Magnoliopsida</taxon>
        <taxon>eudicotyledons</taxon>
        <taxon>Gunneridae</taxon>
        <taxon>Pentapetalae</taxon>
        <taxon>rosids</taxon>
        <taxon>fabids</taxon>
        <taxon>Fagales</taxon>
        <taxon>Fagaceae</taxon>
        <taxon>Quercus</taxon>
    </lineage>
</organism>
<dbReference type="SMART" id="SM00575">
    <property type="entry name" value="ZnF_PMZ"/>
    <property type="match status" value="1"/>
</dbReference>
<evidence type="ECO:0000313" key="10">
    <source>
        <dbReference type="EnsemblPlants" id="QL02p026731:mrna:CDS:3"/>
    </source>
</evidence>
<dbReference type="AlphaFoldDB" id="A0A7N2KUE8"/>
<sequence length="662" mass="77443">MEEEKTIGSSRVELNENNIENATEETRNVKDKIEDPKVGMMFNSIDDIMKYYTRYGKEKGFAVAKRSSKKGDDGEVRYVTIACNRAGKPRNRSSNPLKLQSESKTDCKAQLRAVLCPDGKWILNAMVLDHNHGLSPSRTRYYKCNRLLEPHAKKRFASNDKADIRMKKNLKSFVVEAGGHENLSFVEKDCRNKLSCLHLREGDVAAMQDFFLKMQVDNSDFFYTMDFNENGRLRNVFWADARSRATFKEFGDVVMFDTTYLVNKYDIPFAHFVGVNHHGQSTLLGCGLISNEDTETFTWLFQTWLKCMFGCPPCAIITDHDKAMKKAIEIVFPKARHRWCLSHIMEKLSKKLRGYKEYESIKICMQNAVYDSLTKGEFEESWGKFVEKYKLESNEWLLGLYDERRRWVPAFVKDMFWAGMSTTKQGESMHAFFDGYINLKTALKQFLDQYELAIAKKVANENNEDFNSFNLCIPCITHYEMEKQFQSAYTIAKFKEFQQELIGNICCNLFSCKKGTVFSEYELREDVSLGERHRPAIFSVYVNEDTNEVNCNCRLFEFRGILCRHQIMVFIHREVYRIPDKYILKRWSKTVIRSHNKVRISYDNWFVKPEAQRYDKMCKDFFEVANLAADSEDRCEKVMAQIQELKREFENEEGVCGRNKPI</sequence>
<dbReference type="Pfam" id="PF04434">
    <property type="entry name" value="SWIM"/>
    <property type="match status" value="1"/>
</dbReference>
<protein>
    <recommendedName>
        <fullName evidence="6">Protein FAR1-RELATED SEQUENCE</fullName>
    </recommendedName>
</protein>
<dbReference type="GO" id="GO:0006355">
    <property type="term" value="P:regulation of DNA-templated transcription"/>
    <property type="evidence" value="ECO:0007669"/>
    <property type="project" value="UniProtKB-UniRule"/>
</dbReference>
<dbReference type="InterPro" id="IPR006564">
    <property type="entry name" value="Znf_PMZ"/>
</dbReference>
<dbReference type="PANTHER" id="PTHR31669:SF283">
    <property type="entry name" value="PROTEIN FAR1-RELATED SEQUENCE"/>
    <property type="match status" value="1"/>
</dbReference>
<evidence type="ECO:0000256" key="2">
    <source>
        <dbReference type="ARBA" id="ARBA00022723"/>
    </source>
</evidence>
<dbReference type="InterPro" id="IPR018289">
    <property type="entry name" value="MULE_transposase_dom"/>
</dbReference>
<reference evidence="10" key="2">
    <citation type="submission" date="2021-01" db="UniProtKB">
        <authorList>
            <consortium name="EnsemblPlants"/>
        </authorList>
    </citation>
    <scope>IDENTIFICATION</scope>
</reference>
<accession>A0A7N2KUE8</accession>
<feature type="coiled-coil region" evidence="7">
    <location>
        <begin position="628"/>
        <end position="655"/>
    </location>
</feature>
<comment type="subcellular location">
    <subcellularLocation>
        <location evidence="6">Nucleus</location>
    </subcellularLocation>
</comment>
<dbReference type="Pfam" id="PF10551">
    <property type="entry name" value="MULE"/>
    <property type="match status" value="1"/>
</dbReference>
<dbReference type="PANTHER" id="PTHR31669">
    <property type="entry name" value="PROTEIN FAR1-RELATED SEQUENCE 10-RELATED"/>
    <property type="match status" value="1"/>
</dbReference>
<reference evidence="11" key="1">
    <citation type="journal article" date="2016" name="G3 (Bethesda)">
        <title>First Draft Assembly and Annotation of the Genome of a California Endemic Oak Quercus lobata Nee (Fagaceae).</title>
        <authorList>
            <person name="Sork V.L."/>
            <person name="Fitz-Gibbon S.T."/>
            <person name="Puiu D."/>
            <person name="Crepeau M."/>
            <person name="Gugger P.F."/>
            <person name="Sherman R."/>
            <person name="Stevens K."/>
            <person name="Langley C.H."/>
            <person name="Pellegrini M."/>
            <person name="Salzberg S.L."/>
        </authorList>
    </citation>
    <scope>NUCLEOTIDE SEQUENCE [LARGE SCALE GENOMIC DNA]</scope>
    <source>
        <strain evidence="11">cv. SW786</strain>
    </source>
</reference>
<dbReference type="EnsemblPlants" id="QL02p026731:mrna">
    <property type="protein sequence ID" value="QL02p026731:mrna:CDS:3"/>
    <property type="gene ID" value="QL02p026731"/>
</dbReference>
<dbReference type="GO" id="GO:0008270">
    <property type="term" value="F:zinc ion binding"/>
    <property type="evidence" value="ECO:0007669"/>
    <property type="project" value="UniProtKB-UniRule"/>
</dbReference>
<keyword evidence="3 5" id="KW-0863">Zinc-finger</keyword>
<feature type="region of interest" description="Disordered" evidence="8">
    <location>
        <begin position="1"/>
        <end position="30"/>
    </location>
</feature>
<feature type="domain" description="SWIM-type" evidence="9">
    <location>
        <begin position="538"/>
        <end position="574"/>
    </location>
</feature>
<dbReference type="GeneID" id="115975138"/>
<evidence type="ECO:0000256" key="8">
    <source>
        <dbReference type="SAM" id="MobiDB-lite"/>
    </source>
</evidence>
<evidence type="ECO:0000256" key="6">
    <source>
        <dbReference type="RuleBase" id="RU367018"/>
    </source>
</evidence>
<gene>
    <name evidence="10" type="primary">LOC115975138</name>
</gene>
<evidence type="ECO:0000256" key="1">
    <source>
        <dbReference type="ARBA" id="ARBA00005889"/>
    </source>
</evidence>
<dbReference type="OrthoDB" id="747268at2759"/>
<evidence type="ECO:0000313" key="11">
    <source>
        <dbReference type="Proteomes" id="UP000594261"/>
    </source>
</evidence>
<dbReference type="InParanoid" id="A0A7N2KUE8"/>
<dbReference type="Pfam" id="PF03101">
    <property type="entry name" value="FAR1"/>
    <property type="match status" value="1"/>
</dbReference>
<dbReference type="KEGG" id="qlo:115975138"/>
<dbReference type="Proteomes" id="UP000594261">
    <property type="component" value="Chromosome 2"/>
</dbReference>
<proteinExistence type="inferred from homology"/>
<comment type="function">
    <text evidence="6">Putative transcription activator involved in regulating light control of development.</text>
</comment>
<evidence type="ECO:0000259" key="9">
    <source>
        <dbReference type="PROSITE" id="PS50966"/>
    </source>
</evidence>
<dbReference type="PROSITE" id="PS50966">
    <property type="entry name" value="ZF_SWIM"/>
    <property type="match status" value="1"/>
</dbReference>
<keyword evidence="11" id="KW-1185">Reference proteome</keyword>
<keyword evidence="6" id="KW-0539">Nucleus</keyword>
<name>A0A7N2KUE8_QUELO</name>
<dbReference type="InterPro" id="IPR004330">
    <property type="entry name" value="FAR1_DNA_bnd_dom"/>
</dbReference>
<dbReference type="Gramene" id="QL02p026731:mrna">
    <property type="protein sequence ID" value="QL02p026731:mrna:CDS:3"/>
    <property type="gene ID" value="QL02p026731"/>
</dbReference>
<keyword evidence="2 6" id="KW-0479">Metal-binding</keyword>
<evidence type="ECO:0000256" key="7">
    <source>
        <dbReference type="SAM" id="Coils"/>
    </source>
</evidence>
<dbReference type="RefSeq" id="XP_030951668.1">
    <property type="nucleotide sequence ID" value="XM_031095808.1"/>
</dbReference>
<keyword evidence="7" id="KW-0175">Coiled coil</keyword>
<keyword evidence="4 6" id="KW-0862">Zinc</keyword>
<evidence type="ECO:0000256" key="5">
    <source>
        <dbReference type="PROSITE-ProRule" id="PRU00325"/>
    </source>
</evidence>
<dbReference type="InterPro" id="IPR031052">
    <property type="entry name" value="FHY3/FAR1"/>
</dbReference>